<feature type="transmembrane region" description="Helical" evidence="7">
    <location>
        <begin position="141"/>
        <end position="164"/>
    </location>
</feature>
<feature type="transmembrane region" description="Helical" evidence="7">
    <location>
        <begin position="243"/>
        <end position="264"/>
    </location>
</feature>
<feature type="domain" description="ABC transmembrane type-1" evidence="8">
    <location>
        <begin position="73"/>
        <end position="264"/>
    </location>
</feature>
<dbReference type="InterPro" id="IPR035906">
    <property type="entry name" value="MetI-like_sf"/>
</dbReference>
<keyword evidence="4 7" id="KW-0812">Transmembrane</keyword>
<dbReference type="AlphaFoldDB" id="A0A1R0WUB0"/>
<evidence type="ECO:0000259" key="8">
    <source>
        <dbReference type="PROSITE" id="PS50928"/>
    </source>
</evidence>
<keyword evidence="3" id="KW-1003">Cell membrane</keyword>
<dbReference type="Pfam" id="PF00528">
    <property type="entry name" value="BPD_transp_1"/>
    <property type="match status" value="1"/>
</dbReference>
<evidence type="ECO:0000256" key="2">
    <source>
        <dbReference type="ARBA" id="ARBA00022448"/>
    </source>
</evidence>
<evidence type="ECO:0000256" key="5">
    <source>
        <dbReference type="ARBA" id="ARBA00022989"/>
    </source>
</evidence>
<comment type="subcellular location">
    <subcellularLocation>
        <location evidence="1 7">Cell membrane</location>
        <topology evidence="1 7">Multi-pass membrane protein</topology>
    </subcellularLocation>
</comment>
<sequence>MTTTHNRRWPKVVLQLAFLIFAVIQLYPLVWLVFSSFKTNIEITGSNVMGLPNEWRWANYDYALFKANIARNFLNSLMYTTVTVIISALLSAMVSFAVARMKWKLNNLVLTFFMLGLMIPVHATLLPVFQMLKMTSLLNTPWALIIPYTVSALPTTIFIMIGFFRALPGELEEASVVDGCNIYQVFFRIMLPLVKPAIVTTSIFTFLFAWNELMFANTFINDPDLATITVAINSFKSAYATEFGPMFAGMVVATLPMIIIYLFLSNQVQKSIIAGAVKG</sequence>
<name>A0A1R0WUB0_9BACL</name>
<protein>
    <submittedName>
        <fullName evidence="9">Sugar ABC transporter permease</fullName>
    </submittedName>
</protein>
<organism evidence="9 10">
    <name type="scientific">Paenibacillus odorifer</name>
    <dbReference type="NCBI Taxonomy" id="189426"/>
    <lineage>
        <taxon>Bacteria</taxon>
        <taxon>Bacillati</taxon>
        <taxon>Bacillota</taxon>
        <taxon>Bacilli</taxon>
        <taxon>Bacillales</taxon>
        <taxon>Paenibacillaceae</taxon>
        <taxon>Paenibacillus</taxon>
    </lineage>
</organism>
<dbReference type="CDD" id="cd06261">
    <property type="entry name" value="TM_PBP2"/>
    <property type="match status" value="1"/>
</dbReference>
<evidence type="ECO:0000256" key="1">
    <source>
        <dbReference type="ARBA" id="ARBA00004651"/>
    </source>
</evidence>
<dbReference type="GO" id="GO:0005886">
    <property type="term" value="C:plasma membrane"/>
    <property type="evidence" value="ECO:0007669"/>
    <property type="project" value="UniProtKB-SubCell"/>
</dbReference>
<evidence type="ECO:0000256" key="3">
    <source>
        <dbReference type="ARBA" id="ARBA00022475"/>
    </source>
</evidence>
<proteinExistence type="inferred from homology"/>
<dbReference type="Gene3D" id="1.10.3720.10">
    <property type="entry name" value="MetI-like"/>
    <property type="match status" value="1"/>
</dbReference>
<dbReference type="InterPro" id="IPR000515">
    <property type="entry name" value="MetI-like"/>
</dbReference>
<feature type="transmembrane region" description="Helical" evidence="7">
    <location>
        <begin position="12"/>
        <end position="34"/>
    </location>
</feature>
<comment type="similarity">
    <text evidence="7">Belongs to the binding-protein-dependent transport system permease family.</text>
</comment>
<evidence type="ECO:0000313" key="10">
    <source>
        <dbReference type="Proteomes" id="UP000187465"/>
    </source>
</evidence>
<evidence type="ECO:0000256" key="4">
    <source>
        <dbReference type="ARBA" id="ARBA00022692"/>
    </source>
</evidence>
<evidence type="ECO:0000256" key="6">
    <source>
        <dbReference type="ARBA" id="ARBA00023136"/>
    </source>
</evidence>
<evidence type="ECO:0000256" key="7">
    <source>
        <dbReference type="RuleBase" id="RU363032"/>
    </source>
</evidence>
<keyword evidence="6 7" id="KW-0472">Membrane</keyword>
<dbReference type="PANTHER" id="PTHR43744:SF12">
    <property type="entry name" value="ABC TRANSPORTER PERMEASE PROTEIN MG189-RELATED"/>
    <property type="match status" value="1"/>
</dbReference>
<dbReference type="EMBL" id="MKQP01000078">
    <property type="protein sequence ID" value="OMD21528.1"/>
    <property type="molecule type" value="Genomic_DNA"/>
</dbReference>
<dbReference type="PANTHER" id="PTHR43744">
    <property type="entry name" value="ABC TRANSPORTER PERMEASE PROTEIN MG189-RELATED-RELATED"/>
    <property type="match status" value="1"/>
</dbReference>
<keyword evidence="5 7" id="KW-1133">Transmembrane helix</keyword>
<reference evidence="9 10" key="1">
    <citation type="submission" date="2016-10" db="EMBL/GenBank/DDBJ databases">
        <title>Paenibacillus species isolates.</title>
        <authorList>
            <person name="Beno S.M."/>
        </authorList>
    </citation>
    <scope>NUCLEOTIDE SEQUENCE [LARGE SCALE GENOMIC DNA]</scope>
    <source>
        <strain evidence="9 10">FSL H7-0604</strain>
    </source>
</reference>
<dbReference type="Proteomes" id="UP000187465">
    <property type="component" value="Unassembled WGS sequence"/>
</dbReference>
<feature type="transmembrane region" description="Helical" evidence="7">
    <location>
        <begin position="77"/>
        <end position="99"/>
    </location>
</feature>
<feature type="transmembrane region" description="Helical" evidence="7">
    <location>
        <begin position="108"/>
        <end position="129"/>
    </location>
</feature>
<accession>A0A1R0WUB0</accession>
<evidence type="ECO:0000313" key="9">
    <source>
        <dbReference type="EMBL" id="OMD21528.1"/>
    </source>
</evidence>
<dbReference type="GO" id="GO:0055085">
    <property type="term" value="P:transmembrane transport"/>
    <property type="evidence" value="ECO:0007669"/>
    <property type="project" value="InterPro"/>
</dbReference>
<gene>
    <name evidence="9" type="ORF">BJP51_07860</name>
</gene>
<keyword evidence="2 7" id="KW-0813">Transport</keyword>
<dbReference type="SUPFAM" id="SSF161098">
    <property type="entry name" value="MetI-like"/>
    <property type="match status" value="1"/>
</dbReference>
<dbReference type="RefSeq" id="WP_036677899.1">
    <property type="nucleotide sequence ID" value="NZ_MKQP01000078.1"/>
</dbReference>
<comment type="caution">
    <text evidence="9">The sequence shown here is derived from an EMBL/GenBank/DDBJ whole genome shotgun (WGS) entry which is preliminary data.</text>
</comment>
<dbReference type="PROSITE" id="PS50928">
    <property type="entry name" value="ABC_TM1"/>
    <property type="match status" value="1"/>
</dbReference>
<feature type="transmembrane region" description="Helical" evidence="7">
    <location>
        <begin position="185"/>
        <end position="210"/>
    </location>
</feature>